<dbReference type="PANTHER" id="PTHR42305:SF1">
    <property type="entry name" value="MEMBRANE PROTEIN RV1733C-RELATED"/>
    <property type="match status" value="1"/>
</dbReference>
<feature type="transmembrane region" description="Helical" evidence="2">
    <location>
        <begin position="41"/>
        <end position="61"/>
    </location>
</feature>
<evidence type="ECO:0000256" key="1">
    <source>
        <dbReference type="SAM" id="MobiDB-lite"/>
    </source>
</evidence>
<accession>A0ABS2KZ46</accession>
<keyword evidence="2" id="KW-0812">Transmembrane</keyword>
<keyword evidence="4" id="KW-1185">Reference proteome</keyword>
<keyword evidence="2" id="KW-1133">Transmembrane helix</keyword>
<feature type="region of interest" description="Disordered" evidence="1">
    <location>
        <begin position="1"/>
        <end position="26"/>
    </location>
</feature>
<dbReference type="InterPro" id="IPR039708">
    <property type="entry name" value="MT1774/Rv1733c-like"/>
</dbReference>
<dbReference type="PANTHER" id="PTHR42305">
    <property type="entry name" value="MEMBRANE PROTEIN RV1733C-RELATED"/>
    <property type="match status" value="1"/>
</dbReference>
<feature type="transmembrane region" description="Helical" evidence="2">
    <location>
        <begin position="151"/>
        <end position="177"/>
    </location>
</feature>
<dbReference type="EMBL" id="JAFBBK010000001">
    <property type="protein sequence ID" value="MBM7416566.1"/>
    <property type="molecule type" value="Genomic_DNA"/>
</dbReference>
<evidence type="ECO:0000256" key="2">
    <source>
        <dbReference type="SAM" id="Phobius"/>
    </source>
</evidence>
<protein>
    <submittedName>
        <fullName evidence="3">Membrane protein</fullName>
    </submittedName>
</protein>
<evidence type="ECO:0000313" key="4">
    <source>
        <dbReference type="Proteomes" id="UP000703038"/>
    </source>
</evidence>
<reference evidence="3 4" key="1">
    <citation type="submission" date="2021-01" db="EMBL/GenBank/DDBJ databases">
        <title>Genomics of switchgrass bacterial isolates.</title>
        <authorList>
            <person name="Shade A."/>
        </authorList>
    </citation>
    <scope>NUCLEOTIDE SEQUENCE [LARGE SCALE GENOMIC DNA]</scope>
    <source>
        <strain evidence="3 4">PvP111</strain>
    </source>
</reference>
<proteinExistence type="predicted"/>
<dbReference type="Proteomes" id="UP000703038">
    <property type="component" value="Unassembled WGS sequence"/>
</dbReference>
<organism evidence="3 4">
    <name type="scientific">Rhodococcoides corynebacterioides</name>
    <dbReference type="NCBI Taxonomy" id="53972"/>
    <lineage>
        <taxon>Bacteria</taxon>
        <taxon>Bacillati</taxon>
        <taxon>Actinomycetota</taxon>
        <taxon>Actinomycetes</taxon>
        <taxon>Mycobacteriales</taxon>
        <taxon>Nocardiaceae</taxon>
        <taxon>Rhodococcoides</taxon>
    </lineage>
</organism>
<dbReference type="RefSeq" id="WP_204869345.1">
    <property type="nucleotide sequence ID" value="NZ_JAFBBK010000001.1"/>
</dbReference>
<feature type="compositionally biased region" description="Basic and acidic residues" evidence="1">
    <location>
        <begin position="1"/>
        <end position="17"/>
    </location>
</feature>
<name>A0ABS2KZ46_9NOCA</name>
<comment type="caution">
    <text evidence="3">The sequence shown here is derived from an EMBL/GenBank/DDBJ whole genome shotgun (WGS) entry which is preliminary data.</text>
</comment>
<evidence type="ECO:0000313" key="3">
    <source>
        <dbReference type="EMBL" id="MBM7416566.1"/>
    </source>
</evidence>
<sequence>MADNSQRAERGTDDTRRPLARTPRNPLVRGVDRAEARLHRLLVTVFLLAVPFVAVMGVSLYHDQQAAAADAVTSSSSVLATTTADAVASVSSDEFAAITPTVSAPATWSSDGVKHVGSVPVAAQSPSGTEVTITVDADGRRIAPPPTGVDVVVVSIFGAAALLALVAILLVIVHSVFARVYDRRRDREWDDAIARFLS</sequence>
<keyword evidence="2" id="KW-0472">Membrane</keyword>
<gene>
    <name evidence="3" type="ORF">JOE42_003299</name>
</gene>